<evidence type="ECO:0000259" key="19">
    <source>
        <dbReference type="SMART" id="SM00847"/>
    </source>
</evidence>
<keyword evidence="13" id="KW-0943">RNA-mediated gene silencing</keyword>
<keyword evidence="21" id="KW-1185">Reference proteome</keyword>
<evidence type="ECO:0000256" key="11">
    <source>
        <dbReference type="ARBA" id="ARBA00022840"/>
    </source>
</evidence>
<evidence type="ECO:0000256" key="13">
    <source>
        <dbReference type="ARBA" id="ARBA00023158"/>
    </source>
</evidence>
<dbReference type="GO" id="GO:0005737">
    <property type="term" value="C:cytoplasm"/>
    <property type="evidence" value="ECO:0007669"/>
    <property type="project" value="UniProtKB-SubCell"/>
</dbReference>
<dbReference type="SMART" id="SM00333">
    <property type="entry name" value="TUDOR"/>
    <property type="match status" value="1"/>
</dbReference>
<dbReference type="FunFam" id="1.20.120.1080:FF:000081">
    <property type="entry name" value="Tudor domain containing 9"/>
    <property type="match status" value="1"/>
</dbReference>
<dbReference type="EMBL" id="OV170227">
    <property type="protein sequence ID" value="CAH0728336.1"/>
    <property type="molecule type" value="Genomic_DNA"/>
</dbReference>
<evidence type="ECO:0000256" key="2">
    <source>
        <dbReference type="ARBA" id="ARBA00008792"/>
    </source>
</evidence>
<dbReference type="OrthoDB" id="66977at2759"/>
<dbReference type="Pfam" id="PF00271">
    <property type="entry name" value="Helicase_C"/>
    <property type="match status" value="1"/>
</dbReference>
<dbReference type="Pfam" id="PF21010">
    <property type="entry name" value="HA2_C"/>
    <property type="match status" value="1"/>
</dbReference>
<dbReference type="Gene3D" id="2.40.50.90">
    <property type="match status" value="1"/>
</dbReference>
<dbReference type="Gene3D" id="3.40.50.300">
    <property type="entry name" value="P-loop containing nucleotide triphosphate hydrolases"/>
    <property type="match status" value="2"/>
</dbReference>
<evidence type="ECO:0000256" key="12">
    <source>
        <dbReference type="ARBA" id="ARBA00022871"/>
    </source>
</evidence>
<evidence type="ECO:0000256" key="3">
    <source>
        <dbReference type="ARBA" id="ARBA00012552"/>
    </source>
</evidence>
<keyword evidence="12" id="KW-0744">Spermatogenesis</keyword>
<evidence type="ECO:0000313" key="20">
    <source>
        <dbReference type="EMBL" id="CAH0728336.1"/>
    </source>
</evidence>
<evidence type="ECO:0000256" key="4">
    <source>
        <dbReference type="ARBA" id="ARBA00013352"/>
    </source>
</evidence>
<dbReference type="SMART" id="SM00847">
    <property type="entry name" value="HA2"/>
    <property type="match status" value="1"/>
</dbReference>
<dbReference type="Gene3D" id="2.30.30.140">
    <property type="match status" value="1"/>
</dbReference>
<dbReference type="SMART" id="SM00487">
    <property type="entry name" value="DEXDc"/>
    <property type="match status" value="1"/>
</dbReference>
<sequence length="1514" mass="171531">MHPGWNETYIDPEGYCGGSMLAQQHCNIVLLLINVKREKQTSSLNSFDFWSAVFQFSLTRATKSCRRDLTLTMDELRDFFKNPCPSAAQLIRLKPPITGGHRVTKDDQINDLNRREEHRHSVVPSGTDYAREIKERETEIYLRNERERESFDSISGGLDSLEQLSSWGASTQNLENLTEEAMTQVYNKYSFKLREDTKNLAIHAYQEKILDRIKAFPVVIIEGPTGCGKTTQVPQWILDDAYNNRKPCKIVVTQPRKIAAISIARRVAQERGWDVGGVVGYQVGLENRTTTDTRIHYVTTGVLLQKLVNAKNMNEYTHVILDEVHERGQEMDFLLLVVKKLLYTVSPRVKVVLMSATFNSKAFADYFFIPTPRGHQMSSCLNVTSDRPMFTVKTFYLNHLTKFGSLIQQVTPKNNEPMIMPEAHHLVIKLVNAFEHIDTQEEYTEREGADLPSVLIFLPGIHEIEELYACLMDTDLRKKIADAECAKYNWWVLPLHSTITADEQVRVFQRAPPGHRKIILATNIAESSITVPDIKYVIDFCLMKVLVADQNTNFTSLQLSWASKSNCEQRAGRAGRVRDGRVYRLVTDKFFDSFSQDCQPEIVRCPLERLVLLAKMLNMGPPSEILALAMDPPDMSNIHRTILVLKEMGALMKTIDEEWSNSDGDITYMGRIMAKLPIDVRCSKLIVLGYVFGCLEECVIMAAGMSVKNVFSSPFRERLNAYNSKLTWADGSTSDSIALLNVYKVWNHLRQQRYFKQQGTSEVQWARRFYIQIRALKELDDMVRELRMRCSREGIEPLKGNSPWDKQEVPLVLKVLLAGAFYPQYFVQAGTDEERERDAVRILGGLDPRNTVYLREFPDNQPGIVYSTAIKNIIKQHIGDEPRVTFDNNSRKVYLTFQDNSQNSMTDKNKGGDPTIPGQVVLSVYKAVKARQLNMNIRLPLLPIDKAEALAAAMKSLKESMDLNNMVPRLPSIDDTYFRLKISQLINVGKFWVQYDEESTENELRQIQASLNKKSSLLCPSSITVDMVVAAPYADERGTMLYRARVTKILPRDMLEVLYIDYGSVGMVAAGSVREVGAGGARVPPLALQCALAGVAPAPLHGHAHWPPQALRLFTELVARGRLMGKIYSVTHGIVHIELLAEEGKININKELIAKNFAVPCEESYESKLNHDLRQTATELNLAQRRAYNKEQTELACSQFLDIEPPNYKECISDVQLKGPNSPLESRLHNLMYASRDKLVQVESSSVNGVLLDTEPQEIYERLLVAGDVGQNEIGSRLTLRHTTLMPNIRGLPAILALLFCPEAELRRNKACTRYVSVLCGLGANAHHAPLFPEHDLLVNVDADLDVNDIAAINHIRYLLDHMLSCEDGEDVPTTDDEFRINVPKLIRNDLLQLLKRRRKHREPESVVGAWEWGTAPADELLEVDAATLPRRPLLYVLHAPLDLRAADRDLLLQLKRDVDELRLVVARTSISSTVNLVCKLCGTPPMPTHAMRIHLCSNSHQEKEEEDFRVLQS</sequence>
<reference evidence="20" key="1">
    <citation type="submission" date="2021-12" db="EMBL/GenBank/DDBJ databases">
        <authorList>
            <person name="Martin H S."/>
        </authorList>
    </citation>
    <scope>NUCLEOTIDE SEQUENCE</scope>
</reference>
<evidence type="ECO:0000259" key="17">
    <source>
        <dbReference type="SMART" id="SM00487"/>
    </source>
</evidence>
<dbReference type="EC" id="3.6.4.13" evidence="3"/>
<dbReference type="FunFam" id="3.40.50.300:FF:001760">
    <property type="entry name" value="ATP-dependent RNA helicase"/>
    <property type="match status" value="1"/>
</dbReference>
<proteinExistence type="inferred from homology"/>
<dbReference type="GO" id="GO:0005524">
    <property type="term" value="F:ATP binding"/>
    <property type="evidence" value="ECO:0007669"/>
    <property type="project" value="UniProtKB-KW"/>
</dbReference>
<dbReference type="GO" id="GO:0030154">
    <property type="term" value="P:cell differentiation"/>
    <property type="evidence" value="ECO:0007669"/>
    <property type="project" value="UniProtKB-KW"/>
</dbReference>
<dbReference type="InterPro" id="IPR035437">
    <property type="entry name" value="SNase_OB-fold_sf"/>
</dbReference>
<dbReference type="Pfam" id="PF00567">
    <property type="entry name" value="TUDOR"/>
    <property type="match status" value="1"/>
</dbReference>
<evidence type="ECO:0000256" key="6">
    <source>
        <dbReference type="ARBA" id="ARBA00022490"/>
    </source>
</evidence>
<evidence type="ECO:0000256" key="1">
    <source>
        <dbReference type="ARBA" id="ARBA00004496"/>
    </source>
</evidence>
<feature type="domain" description="Helicase ATP-binding" evidence="17">
    <location>
        <begin position="198"/>
        <end position="386"/>
    </location>
</feature>
<dbReference type="Proteomes" id="UP000838878">
    <property type="component" value="Chromosome 7"/>
</dbReference>
<evidence type="ECO:0000256" key="8">
    <source>
        <dbReference type="ARBA" id="ARBA00022782"/>
    </source>
</evidence>
<dbReference type="GO" id="GO:0016787">
    <property type="term" value="F:hydrolase activity"/>
    <property type="evidence" value="ECO:0007669"/>
    <property type="project" value="UniProtKB-KW"/>
</dbReference>
<dbReference type="CDD" id="cd18791">
    <property type="entry name" value="SF2_C_RHA"/>
    <property type="match status" value="1"/>
</dbReference>
<keyword evidence="6" id="KW-0963">Cytoplasm</keyword>
<evidence type="ECO:0000256" key="15">
    <source>
        <dbReference type="ARBA" id="ARBA00047984"/>
    </source>
</evidence>
<evidence type="ECO:0000256" key="5">
    <source>
        <dbReference type="ARBA" id="ARBA00022473"/>
    </source>
</evidence>
<dbReference type="InterPro" id="IPR001650">
    <property type="entry name" value="Helicase_C-like"/>
</dbReference>
<evidence type="ECO:0000259" key="16">
    <source>
        <dbReference type="SMART" id="SM00333"/>
    </source>
</evidence>
<evidence type="ECO:0000256" key="14">
    <source>
        <dbReference type="ARBA" id="ARBA00023254"/>
    </source>
</evidence>
<evidence type="ECO:0000259" key="18">
    <source>
        <dbReference type="SMART" id="SM00490"/>
    </source>
</evidence>
<evidence type="ECO:0000313" key="21">
    <source>
        <dbReference type="Proteomes" id="UP000838878"/>
    </source>
</evidence>
<keyword evidence="7" id="KW-0547">Nucleotide-binding</keyword>
<keyword evidence="10" id="KW-0347">Helicase</keyword>
<keyword evidence="8" id="KW-0221">Differentiation</keyword>
<dbReference type="GO" id="GO:0031047">
    <property type="term" value="P:regulatory ncRNA-mediated gene silencing"/>
    <property type="evidence" value="ECO:0007669"/>
    <property type="project" value="UniProtKB-KW"/>
</dbReference>
<dbReference type="Pfam" id="PF00270">
    <property type="entry name" value="DEAD"/>
    <property type="match status" value="1"/>
</dbReference>
<feature type="domain" description="Helicase C-terminal" evidence="18">
    <location>
        <begin position="479"/>
        <end position="578"/>
    </location>
</feature>
<dbReference type="PANTHER" id="PTHR18934:SF113">
    <property type="entry name" value="ATP-DEPENDENT RNA HELICASE TDRD9"/>
    <property type="match status" value="1"/>
</dbReference>
<dbReference type="SMART" id="SM00490">
    <property type="entry name" value="HELICc"/>
    <property type="match status" value="1"/>
</dbReference>
<feature type="domain" description="Tudor" evidence="16">
    <location>
        <begin position="1021"/>
        <end position="1081"/>
    </location>
</feature>
<protein>
    <recommendedName>
        <fullName evidence="4">Probable ATP-dependent RNA helicase spindle-E</fullName>
        <ecNumber evidence="3">3.6.4.13</ecNumber>
    </recommendedName>
</protein>
<comment type="similarity">
    <text evidence="2">Belongs to the DEAD box helicase family. DEAH subfamily.</text>
</comment>
<keyword evidence="9" id="KW-0378">Hydrolase</keyword>
<dbReference type="InterPro" id="IPR014001">
    <property type="entry name" value="Helicase_ATP-bd"/>
</dbReference>
<dbReference type="InterPro" id="IPR027417">
    <property type="entry name" value="P-loop_NTPase"/>
</dbReference>
<organism evidence="20 21">
    <name type="scientific">Brenthis ino</name>
    <name type="common">lesser marbled fritillary</name>
    <dbReference type="NCBI Taxonomy" id="405034"/>
    <lineage>
        <taxon>Eukaryota</taxon>
        <taxon>Metazoa</taxon>
        <taxon>Ecdysozoa</taxon>
        <taxon>Arthropoda</taxon>
        <taxon>Hexapoda</taxon>
        <taxon>Insecta</taxon>
        <taxon>Pterygota</taxon>
        <taxon>Neoptera</taxon>
        <taxon>Endopterygota</taxon>
        <taxon>Lepidoptera</taxon>
        <taxon>Glossata</taxon>
        <taxon>Ditrysia</taxon>
        <taxon>Papilionoidea</taxon>
        <taxon>Nymphalidae</taxon>
        <taxon>Heliconiinae</taxon>
        <taxon>Argynnini</taxon>
        <taxon>Brenthis</taxon>
    </lineage>
</organism>
<dbReference type="SUPFAM" id="SSF63748">
    <property type="entry name" value="Tudor/PWWP/MBT"/>
    <property type="match status" value="1"/>
</dbReference>
<dbReference type="InterPro" id="IPR011545">
    <property type="entry name" value="DEAD/DEAH_box_helicase_dom"/>
</dbReference>
<comment type="subcellular location">
    <subcellularLocation>
        <location evidence="1">Cytoplasm</location>
    </subcellularLocation>
</comment>
<dbReference type="GO" id="GO:0051321">
    <property type="term" value="P:meiotic cell cycle"/>
    <property type="evidence" value="ECO:0007669"/>
    <property type="project" value="UniProtKB-KW"/>
</dbReference>
<dbReference type="PANTHER" id="PTHR18934">
    <property type="entry name" value="ATP-DEPENDENT RNA HELICASE"/>
    <property type="match status" value="1"/>
</dbReference>
<comment type="catalytic activity">
    <reaction evidence="15">
        <text>ATP + H2O = ADP + phosphate + H(+)</text>
        <dbReference type="Rhea" id="RHEA:13065"/>
        <dbReference type="ChEBI" id="CHEBI:15377"/>
        <dbReference type="ChEBI" id="CHEBI:15378"/>
        <dbReference type="ChEBI" id="CHEBI:30616"/>
        <dbReference type="ChEBI" id="CHEBI:43474"/>
        <dbReference type="ChEBI" id="CHEBI:456216"/>
        <dbReference type="EC" id="3.6.4.13"/>
    </reaction>
</comment>
<dbReference type="InterPro" id="IPR007502">
    <property type="entry name" value="Helicase-assoc_dom"/>
</dbReference>
<dbReference type="GO" id="GO:0007283">
    <property type="term" value="P:spermatogenesis"/>
    <property type="evidence" value="ECO:0007669"/>
    <property type="project" value="UniProtKB-KW"/>
</dbReference>
<feature type="domain" description="Helicase-associated" evidence="19">
    <location>
        <begin position="640"/>
        <end position="740"/>
    </location>
</feature>
<dbReference type="GO" id="GO:0003723">
    <property type="term" value="F:RNA binding"/>
    <property type="evidence" value="ECO:0007669"/>
    <property type="project" value="TreeGrafter"/>
</dbReference>
<name>A0A8J9YHU8_9NEOP</name>
<feature type="non-terminal residue" evidence="20">
    <location>
        <position position="1514"/>
    </location>
</feature>
<evidence type="ECO:0000256" key="10">
    <source>
        <dbReference type="ARBA" id="ARBA00022806"/>
    </source>
</evidence>
<keyword evidence="14" id="KW-0469">Meiosis</keyword>
<dbReference type="SUPFAM" id="SSF52540">
    <property type="entry name" value="P-loop containing nucleoside triphosphate hydrolases"/>
    <property type="match status" value="1"/>
</dbReference>
<evidence type="ECO:0000256" key="9">
    <source>
        <dbReference type="ARBA" id="ARBA00022801"/>
    </source>
</evidence>
<evidence type="ECO:0000256" key="7">
    <source>
        <dbReference type="ARBA" id="ARBA00022741"/>
    </source>
</evidence>
<keyword evidence="11" id="KW-0067">ATP-binding</keyword>
<gene>
    <name evidence="20" type="ORF">BINO364_LOCUS13563</name>
</gene>
<dbReference type="Gene3D" id="1.20.120.1080">
    <property type="match status" value="1"/>
</dbReference>
<dbReference type="GO" id="GO:0003724">
    <property type="term" value="F:RNA helicase activity"/>
    <property type="evidence" value="ECO:0007669"/>
    <property type="project" value="UniProtKB-EC"/>
</dbReference>
<keyword evidence="5" id="KW-0217">Developmental protein</keyword>
<accession>A0A8J9YHU8</accession>
<dbReference type="InterPro" id="IPR002999">
    <property type="entry name" value="Tudor"/>
</dbReference>